<accession>A0A4U5MIK9</accession>
<dbReference type="Proteomes" id="UP000298663">
    <property type="component" value="Unassembled WGS sequence"/>
</dbReference>
<keyword evidence="2" id="KW-1185">Reference proteome</keyword>
<protein>
    <submittedName>
        <fullName evidence="1">Uncharacterized protein</fullName>
    </submittedName>
</protein>
<reference evidence="1 2" key="1">
    <citation type="journal article" date="2015" name="Genome Biol.">
        <title>Comparative genomics of Steinernema reveals deeply conserved gene regulatory networks.</title>
        <authorList>
            <person name="Dillman A.R."/>
            <person name="Macchietto M."/>
            <person name="Porter C.F."/>
            <person name="Rogers A."/>
            <person name="Williams B."/>
            <person name="Antoshechkin I."/>
            <person name="Lee M.M."/>
            <person name="Goodwin Z."/>
            <person name="Lu X."/>
            <person name="Lewis E.E."/>
            <person name="Goodrich-Blair H."/>
            <person name="Stock S.P."/>
            <person name="Adams B.J."/>
            <person name="Sternberg P.W."/>
            <person name="Mortazavi A."/>
        </authorList>
    </citation>
    <scope>NUCLEOTIDE SEQUENCE [LARGE SCALE GENOMIC DNA]</scope>
    <source>
        <strain evidence="1 2">ALL</strain>
    </source>
</reference>
<evidence type="ECO:0000313" key="2">
    <source>
        <dbReference type="Proteomes" id="UP000298663"/>
    </source>
</evidence>
<name>A0A4U5MIK9_STECR</name>
<organism evidence="1 2">
    <name type="scientific">Steinernema carpocapsae</name>
    <name type="common">Entomopathogenic nematode</name>
    <dbReference type="NCBI Taxonomy" id="34508"/>
    <lineage>
        <taxon>Eukaryota</taxon>
        <taxon>Metazoa</taxon>
        <taxon>Ecdysozoa</taxon>
        <taxon>Nematoda</taxon>
        <taxon>Chromadorea</taxon>
        <taxon>Rhabditida</taxon>
        <taxon>Tylenchina</taxon>
        <taxon>Panagrolaimomorpha</taxon>
        <taxon>Strongyloidoidea</taxon>
        <taxon>Steinernematidae</taxon>
        <taxon>Steinernema</taxon>
    </lineage>
</organism>
<dbReference type="AlphaFoldDB" id="A0A4U5MIK9"/>
<dbReference type="EMBL" id="AZBU02000007">
    <property type="protein sequence ID" value="TKR69209.1"/>
    <property type="molecule type" value="Genomic_DNA"/>
</dbReference>
<comment type="caution">
    <text evidence="1">The sequence shown here is derived from an EMBL/GenBank/DDBJ whole genome shotgun (WGS) entry which is preliminary data.</text>
</comment>
<sequence length="98" mass="11044">MVAFSFDTGAQSLLTILKKCREQCSGPFPAPFFESEGLVFGRESLSFGELVRHELEMVFNKSPDCFSADLVFFGEFLHAPLRIPPNCMVFFGHHLPEI</sequence>
<proteinExistence type="predicted"/>
<evidence type="ECO:0000313" key="1">
    <source>
        <dbReference type="EMBL" id="TKR69209.1"/>
    </source>
</evidence>
<gene>
    <name evidence="1" type="ORF">L596_021393</name>
</gene>
<reference evidence="1 2" key="2">
    <citation type="journal article" date="2019" name="G3 (Bethesda)">
        <title>Hybrid Assembly of the Genome of the Entomopathogenic Nematode Steinernema carpocapsae Identifies the X-Chromosome.</title>
        <authorList>
            <person name="Serra L."/>
            <person name="Macchietto M."/>
            <person name="Macias-Munoz A."/>
            <person name="McGill C.J."/>
            <person name="Rodriguez I.M."/>
            <person name="Rodriguez B."/>
            <person name="Murad R."/>
            <person name="Mortazavi A."/>
        </authorList>
    </citation>
    <scope>NUCLEOTIDE SEQUENCE [LARGE SCALE GENOMIC DNA]</scope>
    <source>
        <strain evidence="1 2">ALL</strain>
    </source>
</reference>